<protein>
    <submittedName>
        <fullName evidence="2">Putative myofilin</fullName>
    </submittedName>
</protein>
<sequence>MFKNHLEMIGRNETPSKKARFWQSYIRSLKGSEDIRAQESPRTRAYRPLSFGGDLPHHFRSIYDDPAAPAERITGPGYRYLPVHRETYGYSPRPIYNSNYRPSYESRSYDPDKAWNDHLDRMAEIERRYPSRYGLYLKDKPSFALGPLEYEPETKPSDFRASSVPPSRASRAGSVPPLRAGSPFRELSVPRSLRASSVDPLDNLLDNFRLPLYSTGRAGSPTPVKIGRWAPRPSEVCYDSDGLPIFTRGGLSPSTFDRLRNPSPAIPVSAITRDPWWWDLGDLRPAYYPGYRLPPLLRESYLSPVKRRYLWSKHPIRPFDDILLDF</sequence>
<reference evidence="2" key="1">
    <citation type="submission" date="2016-12" db="EMBL/GenBank/DDBJ databases">
        <title>An insight into the sialome and mialome of the sand fly, Nyssomyia neivai.</title>
        <authorList>
            <person name="Sebastian V."/>
            <person name="Goulart T.M."/>
            <person name="Oliveira W."/>
            <person name="Calvo E."/>
            <person name="Oliveira L.F."/>
            <person name="Pinto M.C."/>
            <person name="Rosselino A.M."/>
            <person name="Ribeiro J.M."/>
        </authorList>
    </citation>
    <scope>NUCLEOTIDE SEQUENCE</scope>
</reference>
<feature type="region of interest" description="Disordered" evidence="1">
    <location>
        <begin position="154"/>
        <end position="181"/>
    </location>
</feature>
<evidence type="ECO:0000256" key="1">
    <source>
        <dbReference type="SAM" id="MobiDB-lite"/>
    </source>
</evidence>
<dbReference type="EMBL" id="GFDF01000272">
    <property type="protein sequence ID" value="JAV13812.1"/>
    <property type="molecule type" value="Transcribed_RNA"/>
</dbReference>
<accession>A0A1L8E5M4</accession>
<name>A0A1L8E5M4_9DIPT</name>
<dbReference type="Pfam" id="PF15929">
    <property type="entry name" value="Myofilin"/>
    <property type="match status" value="1"/>
</dbReference>
<proteinExistence type="predicted"/>
<feature type="compositionally biased region" description="Low complexity" evidence="1">
    <location>
        <begin position="160"/>
        <end position="174"/>
    </location>
</feature>
<evidence type="ECO:0000313" key="2">
    <source>
        <dbReference type="EMBL" id="JAV13812.1"/>
    </source>
</evidence>
<dbReference type="AlphaFoldDB" id="A0A1L8E5M4"/>
<dbReference type="InterPro" id="IPR031828">
    <property type="entry name" value="Myofilin"/>
</dbReference>
<organism evidence="2">
    <name type="scientific">Nyssomyia neivai</name>
    <dbReference type="NCBI Taxonomy" id="330878"/>
    <lineage>
        <taxon>Eukaryota</taxon>
        <taxon>Metazoa</taxon>
        <taxon>Ecdysozoa</taxon>
        <taxon>Arthropoda</taxon>
        <taxon>Hexapoda</taxon>
        <taxon>Insecta</taxon>
        <taxon>Pterygota</taxon>
        <taxon>Neoptera</taxon>
        <taxon>Endopterygota</taxon>
        <taxon>Diptera</taxon>
        <taxon>Nematocera</taxon>
        <taxon>Psychodoidea</taxon>
        <taxon>Psychodidae</taxon>
        <taxon>Nyssomyia</taxon>
    </lineage>
</organism>